<dbReference type="SUPFAM" id="SSF56349">
    <property type="entry name" value="DNA breaking-rejoining enzymes"/>
    <property type="match status" value="1"/>
</dbReference>
<dbReference type="InterPro" id="IPR002104">
    <property type="entry name" value="Integrase_catalytic"/>
</dbReference>
<dbReference type="InterPro" id="IPR013762">
    <property type="entry name" value="Integrase-like_cat_sf"/>
</dbReference>
<reference evidence="3" key="1">
    <citation type="submission" date="2022-03" db="EMBL/GenBank/DDBJ databases">
        <title>Draft Genome Sequence of Firmicute Strain S0AB, a Heterotrophic Iron/Sulfur-Oxidizing Extreme Acidophile.</title>
        <authorList>
            <person name="Vergara E."/>
            <person name="Pakostova E."/>
            <person name="Johnson D.B."/>
            <person name="Holmes D.S."/>
        </authorList>
    </citation>
    <scope>NUCLEOTIDE SEQUENCE</scope>
    <source>
        <strain evidence="3">S0AB</strain>
    </source>
</reference>
<sequence length="193" mass="22011">MRVMEFVQPIRDKRQVDAMKKILKSTNLRDYCLFVLGINSGLRVSDLLSLRVGDVVDERGKVNDRINIREQKTGKTKDFPLGETSKKALRDYLTSRFTKHVVRDEPLFRSKKGGAMQRSQAHKVMNDAARAIGITDRIGTHTLRKTFAYHAYMSGTDITRLQKLLNHSSPSITLAYIGITQQELDNVYLSLEL</sequence>
<evidence type="ECO:0000313" key="3">
    <source>
        <dbReference type="EMBL" id="MCI0184880.1"/>
    </source>
</evidence>
<dbReference type="AlphaFoldDB" id="A0A9X1VCM6"/>
<dbReference type="Proteomes" id="UP001139263">
    <property type="component" value="Unassembled WGS sequence"/>
</dbReference>
<dbReference type="EMBL" id="JALBUF010000032">
    <property type="protein sequence ID" value="MCI0184880.1"/>
    <property type="molecule type" value="Genomic_DNA"/>
</dbReference>
<organism evidence="3 4">
    <name type="scientific">Sulfoacidibacillus ferrooxidans</name>
    <dbReference type="NCBI Taxonomy" id="2005001"/>
    <lineage>
        <taxon>Bacteria</taxon>
        <taxon>Bacillati</taxon>
        <taxon>Bacillota</taxon>
        <taxon>Bacilli</taxon>
        <taxon>Bacillales</taxon>
        <taxon>Alicyclobacillaceae</taxon>
        <taxon>Sulfoacidibacillus</taxon>
    </lineage>
</organism>
<dbReference type="Pfam" id="PF00589">
    <property type="entry name" value="Phage_integrase"/>
    <property type="match status" value="1"/>
</dbReference>
<protein>
    <submittedName>
        <fullName evidence="3">Tyrosine recombinase XerD</fullName>
    </submittedName>
</protein>
<comment type="caution">
    <text evidence="3">The sequence shown here is derived from an EMBL/GenBank/DDBJ whole genome shotgun (WGS) entry which is preliminary data.</text>
</comment>
<feature type="domain" description="Tyr recombinase" evidence="2">
    <location>
        <begin position="5"/>
        <end position="189"/>
    </location>
</feature>
<dbReference type="PROSITE" id="PS51898">
    <property type="entry name" value="TYR_RECOMBINASE"/>
    <property type="match status" value="1"/>
</dbReference>
<keyword evidence="4" id="KW-1185">Reference proteome</keyword>
<dbReference type="GO" id="GO:0006310">
    <property type="term" value="P:DNA recombination"/>
    <property type="evidence" value="ECO:0007669"/>
    <property type="project" value="UniProtKB-KW"/>
</dbReference>
<gene>
    <name evidence="3" type="primary">xerD_6</name>
    <name evidence="3" type="ORF">MM817_03177</name>
</gene>
<proteinExistence type="predicted"/>
<dbReference type="InterPro" id="IPR050090">
    <property type="entry name" value="Tyrosine_recombinase_XerCD"/>
</dbReference>
<evidence type="ECO:0000259" key="2">
    <source>
        <dbReference type="PROSITE" id="PS51898"/>
    </source>
</evidence>
<keyword evidence="1" id="KW-0233">DNA recombination</keyword>
<evidence type="ECO:0000256" key="1">
    <source>
        <dbReference type="ARBA" id="ARBA00023172"/>
    </source>
</evidence>
<dbReference type="CDD" id="cd01192">
    <property type="entry name" value="INT_C_like_3"/>
    <property type="match status" value="1"/>
</dbReference>
<accession>A0A9X1VCM6</accession>
<dbReference type="GO" id="GO:0003677">
    <property type="term" value="F:DNA binding"/>
    <property type="evidence" value="ECO:0007669"/>
    <property type="project" value="InterPro"/>
</dbReference>
<dbReference type="PANTHER" id="PTHR30349:SF82">
    <property type="entry name" value="INTEGRASE_RECOMBINASE YOEC-RELATED"/>
    <property type="match status" value="1"/>
</dbReference>
<dbReference type="GO" id="GO:0015074">
    <property type="term" value="P:DNA integration"/>
    <property type="evidence" value="ECO:0007669"/>
    <property type="project" value="InterPro"/>
</dbReference>
<dbReference type="PANTHER" id="PTHR30349">
    <property type="entry name" value="PHAGE INTEGRASE-RELATED"/>
    <property type="match status" value="1"/>
</dbReference>
<dbReference type="Gene3D" id="1.10.443.10">
    <property type="entry name" value="Intergrase catalytic core"/>
    <property type="match status" value="1"/>
</dbReference>
<evidence type="ECO:0000313" key="4">
    <source>
        <dbReference type="Proteomes" id="UP001139263"/>
    </source>
</evidence>
<dbReference type="InterPro" id="IPR011010">
    <property type="entry name" value="DNA_brk_join_enz"/>
</dbReference>
<name>A0A9X1VCM6_9BACL</name>